<organism evidence="1 2">
    <name type="scientific">Meloidogyne enterolobii</name>
    <name type="common">Root-knot nematode worm</name>
    <name type="synonym">Meloidogyne mayaguensis</name>
    <dbReference type="NCBI Taxonomy" id="390850"/>
    <lineage>
        <taxon>Eukaryota</taxon>
        <taxon>Metazoa</taxon>
        <taxon>Ecdysozoa</taxon>
        <taxon>Nematoda</taxon>
        <taxon>Chromadorea</taxon>
        <taxon>Rhabditida</taxon>
        <taxon>Tylenchina</taxon>
        <taxon>Tylenchomorpha</taxon>
        <taxon>Tylenchoidea</taxon>
        <taxon>Meloidogynidae</taxon>
        <taxon>Meloidogyninae</taxon>
        <taxon>Meloidogyne</taxon>
    </lineage>
</organism>
<name>A0ACB0Z9G3_MELEN</name>
<sequence>MPFFVFRCLIQNNRHFSFLSSTLCARHATAKTSLKQNRIQESLPLETNGIVLVPKKLHEHLFGETSVDNCEKTDQMVKRKSEEEFLVEEKLKLPKLKSKNLMGHFKVLAEEQLKEYRILMEQAMQIGSLPPMPKEWSSSPGWTVYEKNIKGQHIQRQVPFPKENLLFFDVEVCMTDGKLPTMAVALSPNKWYSWCSNRLSNDQVDLPEFVTLDHLIPLEDENNLGNFKSLVIGHNMAFDRQFIREQYLEKESAMKCLSFLLCGNFRFNFYSNLFSFILDFSLNSLFSYFLTFLYLTLSQNNGGIVFSLLARKGKMETNKQITSEDVQTKHGLNGQMFFWCTMSMHIACSGMADHQRRLYEKSKLNSYDYMSNFYLEDEDGVPVFTKQFQQLFLYCAEDVRATFEVYQKLYPKFCKRFPHPLTFCGMMEMANVYLPINSNWRHFYDKCEKLSSSSMNEITRKVIQIARDVIEEMDQTIENKEREENQVNESEEMPEILKKYHLDPWLFVSNWSRPNKRPQWPVWYWGLFQKLSHANTPLEELEADSVKLMCRELPRLFGLCYGPYPLMFVTDLGWGYIVPKKNFVSSSLPETQLIKIADESVHMPIRARYKEQLPVWFDKNSENGAIVPSVIPAGTVTRRAVHKLWLTSANAKKSMIQCSNGYSLVGADVDSQEQWIAALFGDSLHPSKRAGSTAFSAMLLAGNKAEKTDLHSVVAKTVGISRDHAKVLNYARLYGAGSKHAEQFLKTQGISDITSKKLTKKLFETTKGKASNYHRLSESGGKYFEEYLAYLHSQNIIIENTSKNNSYLFVDGCYFLPNVTFSSFTLNFAEWLFNYKKTNLNDKFASRYPIKLYNGGYESNTFNYLSLKSHQLYPETPVLKCRLSEALEPFPVTIKNGPEAYAFNTLYKRTIINWFVQSSAVDFLHMLLVCMRWLCTTYGIRVRFMISIHDEVRYMVADEDKYRCALALTLSNMYVRAAISESLGIRELPRSVAFFSQVDIDKVLRKEVTLDCETPGGEKVENGKKFC</sequence>
<dbReference type="EMBL" id="CAVMJV010000027">
    <property type="protein sequence ID" value="CAK5075209.1"/>
    <property type="molecule type" value="Genomic_DNA"/>
</dbReference>
<protein>
    <submittedName>
        <fullName evidence="1">Uncharacterized protein</fullName>
    </submittedName>
</protein>
<dbReference type="Proteomes" id="UP001497535">
    <property type="component" value="Unassembled WGS sequence"/>
</dbReference>
<keyword evidence="2" id="KW-1185">Reference proteome</keyword>
<proteinExistence type="predicted"/>
<reference evidence="1" key="1">
    <citation type="submission" date="2023-11" db="EMBL/GenBank/DDBJ databases">
        <authorList>
            <person name="Poullet M."/>
        </authorList>
    </citation>
    <scope>NUCLEOTIDE SEQUENCE</scope>
    <source>
        <strain evidence="1">E1834</strain>
    </source>
</reference>
<gene>
    <name evidence="1" type="ORF">MENTE1834_LOCUS21989</name>
</gene>
<comment type="caution">
    <text evidence="1">The sequence shown here is derived from an EMBL/GenBank/DDBJ whole genome shotgun (WGS) entry which is preliminary data.</text>
</comment>
<accession>A0ACB0Z9G3</accession>
<evidence type="ECO:0000313" key="1">
    <source>
        <dbReference type="EMBL" id="CAK5075209.1"/>
    </source>
</evidence>
<evidence type="ECO:0000313" key="2">
    <source>
        <dbReference type="Proteomes" id="UP001497535"/>
    </source>
</evidence>